<dbReference type="InterPro" id="IPR008928">
    <property type="entry name" value="6-hairpin_glycosidase_sf"/>
</dbReference>
<dbReference type="GO" id="GO:0016052">
    <property type="term" value="P:carbohydrate catabolic process"/>
    <property type="evidence" value="ECO:0007669"/>
    <property type="project" value="InterPro"/>
</dbReference>
<evidence type="ECO:0000256" key="12">
    <source>
        <dbReference type="SAM" id="Phobius"/>
    </source>
</evidence>
<feature type="signal peptide" evidence="13">
    <location>
        <begin position="1"/>
        <end position="23"/>
    </location>
</feature>
<dbReference type="GO" id="GO:0071555">
    <property type="term" value="P:cell wall organization"/>
    <property type="evidence" value="ECO:0007669"/>
    <property type="project" value="UniProtKB-KW"/>
</dbReference>
<dbReference type="AlphaFoldDB" id="G8YRT2"/>
<evidence type="ECO:0000256" key="5">
    <source>
        <dbReference type="ARBA" id="ARBA00022729"/>
    </source>
</evidence>
<dbReference type="HOGENOM" id="CLU_025694_1_1_1"/>
<keyword evidence="6 11" id="KW-0378">Hydrolase</keyword>
<dbReference type="OMA" id="EWAQRIY"/>
<comment type="similarity">
    <text evidence="3 11">Belongs to the glycosyl hydrolase 76 family.</text>
</comment>
<dbReference type="FunFam" id="1.50.10.20:FF:000006">
    <property type="entry name" value="Mannan endo-1,6-alpha-mannosidase"/>
    <property type="match status" value="1"/>
</dbReference>
<comment type="subcellular location">
    <subcellularLocation>
        <location evidence="2">Endomembrane system</location>
    </subcellularLocation>
</comment>
<evidence type="ECO:0000256" key="4">
    <source>
        <dbReference type="ARBA" id="ARBA00012350"/>
    </source>
</evidence>
<accession>G8YRT2</accession>
<dbReference type="Gene3D" id="1.50.10.20">
    <property type="match status" value="1"/>
</dbReference>
<sequence length="453" mass="50189">MRFITRYDCVLLSLFLFNGLCIALDIKPGDVDSVCSAAKKVADGEFNYYEGLKKGGTVGMFSYPYYWWHAGAAFGGLLDYYTFCDKDNSTLKKYIYNGMYHQAGDDYNYIPSNQSMTEGNDDQGIWGLTTMEAAERNFTDPPHSWLSMTQAIYNTMNDRWDSHCGGGLRWQIFTWNSGYDYKNSIANGCLFQIAARLARYTGNDTYAKTATKVWDWMHSVGFIGEDDNHENMYIYDGANIGKNCSDVTKTKWSYIYGVFIAGCAYMHSYSNDSVWLDRVHEILKASTSAFFKNGVMYEASCEPDRCNNDQTAFKALFARSLGQTAVLIPETSDDIMKLLDKSASAAGESCSGGTDGVTCGTSWTEGKWDNSWGLGQQMSALETMLGTIVEHFHAPYTRHTGGTSKSEPNAGLNTHETANRNLLKISGKDKAGAGVLTAVILAIVLGCAVWMAI</sequence>
<dbReference type="PANTHER" id="PTHR12145">
    <property type="entry name" value="MANNAN ENDO-1,6-ALPHA-MANNOSIDASE DCW1"/>
    <property type="match status" value="1"/>
</dbReference>
<evidence type="ECO:0000256" key="9">
    <source>
        <dbReference type="ARBA" id="ARBA00023295"/>
    </source>
</evidence>
<reference evidence="14 15" key="1">
    <citation type="journal article" date="2012" name="G3 (Bethesda)">
        <title>Pichia sorbitophila, an interspecies yeast hybrid reveals early steps of genome resolution following polyploidization.</title>
        <authorList>
            <person name="Leh Louis V."/>
            <person name="Despons L."/>
            <person name="Friedrich A."/>
            <person name="Martin T."/>
            <person name="Durrens P."/>
            <person name="Casaregola S."/>
            <person name="Neuveglise C."/>
            <person name="Fairhead C."/>
            <person name="Marck C."/>
            <person name="Cruz J.A."/>
            <person name="Straub M.L."/>
            <person name="Kugler V."/>
            <person name="Sacerdot C."/>
            <person name="Uzunov Z."/>
            <person name="Thierry A."/>
            <person name="Weiss S."/>
            <person name="Bleykasten C."/>
            <person name="De Montigny J."/>
            <person name="Jacques N."/>
            <person name="Jung P."/>
            <person name="Lemaire M."/>
            <person name="Mallet S."/>
            <person name="Morel G."/>
            <person name="Richard G.F."/>
            <person name="Sarkar A."/>
            <person name="Savel G."/>
            <person name="Schacherer J."/>
            <person name="Seret M.L."/>
            <person name="Talla E."/>
            <person name="Samson G."/>
            <person name="Jubin C."/>
            <person name="Poulain J."/>
            <person name="Vacherie B."/>
            <person name="Barbe V."/>
            <person name="Pelletier E."/>
            <person name="Sherman D.J."/>
            <person name="Westhof E."/>
            <person name="Weissenbach J."/>
            <person name="Baret P.V."/>
            <person name="Wincker P."/>
            <person name="Gaillardin C."/>
            <person name="Dujon B."/>
            <person name="Souciet J.L."/>
        </authorList>
    </citation>
    <scope>NUCLEOTIDE SEQUENCE [LARGE SCALE GENOMIC DNA]</scope>
    <source>
        <strain evidence="15">ATCC MYA-4447 / BCRC 22081 / CBS 7064 / NBRC 10061 / NRRL Y-12695</strain>
    </source>
</reference>
<keyword evidence="7 12" id="KW-0472">Membrane</keyword>
<dbReference type="GO" id="GO:0009272">
    <property type="term" value="P:fungal-type cell wall biogenesis"/>
    <property type="evidence" value="ECO:0007669"/>
    <property type="project" value="TreeGrafter"/>
</dbReference>
<dbReference type="STRING" id="559304.G8YRT2"/>
<organism evidence="14 15">
    <name type="scientific">Pichia sorbitophila (strain ATCC MYA-4447 / BCRC 22081 / CBS 7064 / NBRC 10061 / NRRL Y-12695)</name>
    <name type="common">Hybrid yeast</name>
    <dbReference type="NCBI Taxonomy" id="559304"/>
    <lineage>
        <taxon>Eukaryota</taxon>
        <taxon>Fungi</taxon>
        <taxon>Dikarya</taxon>
        <taxon>Ascomycota</taxon>
        <taxon>Saccharomycotina</taxon>
        <taxon>Pichiomycetes</taxon>
        <taxon>Debaryomycetaceae</taxon>
        <taxon>Millerozyma</taxon>
    </lineage>
</organism>
<dbReference type="PIRSF" id="PIRSF016302">
    <property type="entry name" value="Man_a_manosd"/>
    <property type="match status" value="1"/>
</dbReference>
<evidence type="ECO:0000256" key="1">
    <source>
        <dbReference type="ARBA" id="ARBA00001452"/>
    </source>
</evidence>
<dbReference type="EMBL" id="FO082057">
    <property type="protein sequence ID" value="CCE78269.1"/>
    <property type="molecule type" value="Genomic_DNA"/>
</dbReference>
<comment type="catalytic activity">
    <reaction evidence="1 11">
        <text>Random hydrolysis of (1-&gt;6)-alpha-D-mannosidic linkages in unbranched (1-&gt;6)-mannans.</text>
        <dbReference type="EC" id="3.2.1.101"/>
    </reaction>
</comment>
<keyword evidence="12" id="KW-0812">Transmembrane</keyword>
<feature type="chain" id="PRO_5003518866" description="Mannan endo-1,6-alpha-mannosidase" evidence="13">
    <location>
        <begin position="24"/>
        <end position="453"/>
    </location>
</feature>
<dbReference type="OrthoDB" id="4187847at2759"/>
<keyword evidence="5 13" id="KW-0732">Signal</keyword>
<evidence type="ECO:0000313" key="14">
    <source>
        <dbReference type="EMBL" id="CCE78269.1"/>
    </source>
</evidence>
<feature type="transmembrane region" description="Helical" evidence="12">
    <location>
        <begin position="431"/>
        <end position="452"/>
    </location>
</feature>
<keyword evidence="10" id="KW-0961">Cell wall biogenesis/degradation</keyword>
<evidence type="ECO:0000256" key="6">
    <source>
        <dbReference type="ARBA" id="ARBA00022801"/>
    </source>
</evidence>
<evidence type="ECO:0000256" key="8">
    <source>
        <dbReference type="ARBA" id="ARBA00023180"/>
    </source>
</evidence>
<dbReference type="eggNOG" id="ENOG502QSWP">
    <property type="taxonomic scope" value="Eukaryota"/>
</dbReference>
<evidence type="ECO:0000256" key="13">
    <source>
        <dbReference type="SAM" id="SignalP"/>
    </source>
</evidence>
<evidence type="ECO:0000256" key="11">
    <source>
        <dbReference type="PIRNR" id="PIRNR016302"/>
    </source>
</evidence>
<dbReference type="PANTHER" id="PTHR12145:SF36">
    <property type="entry name" value="MANNAN ENDO-1,6-ALPHA-MANNOSIDASE DCW1"/>
    <property type="match status" value="1"/>
</dbReference>
<gene>
    <name evidence="14" type="primary">Piso0_000887</name>
    <name evidence="14" type="ORF">GNLVRS01_PISO0C06206g</name>
</gene>
<dbReference type="GO" id="GO:0008496">
    <property type="term" value="F:mannan endo-1,6-alpha-mannosidase activity"/>
    <property type="evidence" value="ECO:0007669"/>
    <property type="project" value="UniProtKB-UniRule"/>
</dbReference>
<evidence type="ECO:0000256" key="2">
    <source>
        <dbReference type="ARBA" id="ARBA00004308"/>
    </source>
</evidence>
<keyword evidence="9 11" id="KW-0326">Glycosidase</keyword>
<protein>
    <recommendedName>
        <fullName evidence="4 11">Mannan endo-1,6-alpha-mannosidase</fullName>
        <ecNumber evidence="4 11">3.2.1.101</ecNumber>
    </recommendedName>
</protein>
<name>G8YRT2_PICSO</name>
<dbReference type="SUPFAM" id="SSF48208">
    <property type="entry name" value="Six-hairpin glycosidases"/>
    <property type="match status" value="1"/>
</dbReference>
<dbReference type="InterPro" id="IPR014480">
    <property type="entry name" value="Mannan-1_6-alpha_mannosidase"/>
</dbReference>
<keyword evidence="8" id="KW-0325">Glycoprotein</keyword>
<keyword evidence="15" id="KW-1185">Reference proteome</keyword>
<dbReference type="Pfam" id="PF03663">
    <property type="entry name" value="Glyco_hydro_76"/>
    <property type="match status" value="1"/>
</dbReference>
<evidence type="ECO:0000256" key="7">
    <source>
        <dbReference type="ARBA" id="ARBA00023136"/>
    </source>
</evidence>
<dbReference type="GO" id="GO:0012505">
    <property type="term" value="C:endomembrane system"/>
    <property type="evidence" value="ECO:0007669"/>
    <property type="project" value="UniProtKB-SubCell"/>
</dbReference>
<dbReference type="InterPro" id="IPR005198">
    <property type="entry name" value="Glyco_hydro_76"/>
</dbReference>
<proteinExistence type="inferred from homology"/>
<dbReference type="GO" id="GO:0007117">
    <property type="term" value="P:budding cell bud growth"/>
    <property type="evidence" value="ECO:0007669"/>
    <property type="project" value="TreeGrafter"/>
</dbReference>
<evidence type="ECO:0000256" key="10">
    <source>
        <dbReference type="ARBA" id="ARBA00023316"/>
    </source>
</evidence>
<keyword evidence="12" id="KW-1133">Transmembrane helix</keyword>
<dbReference type="EC" id="3.2.1.101" evidence="4 11"/>
<evidence type="ECO:0000256" key="3">
    <source>
        <dbReference type="ARBA" id="ARBA00009699"/>
    </source>
</evidence>
<dbReference type="InParanoid" id="G8YRT2"/>
<dbReference type="Proteomes" id="UP000005222">
    <property type="component" value="Chromosome C"/>
</dbReference>
<evidence type="ECO:0000313" key="15">
    <source>
        <dbReference type="Proteomes" id="UP000005222"/>
    </source>
</evidence>